<evidence type="ECO:0000256" key="4">
    <source>
        <dbReference type="ARBA" id="ARBA00022989"/>
    </source>
</evidence>
<accession>A0A9W5S2C9</accession>
<evidence type="ECO:0000256" key="3">
    <source>
        <dbReference type="ARBA" id="ARBA00022692"/>
    </source>
</evidence>
<feature type="transmembrane region" description="Helical" evidence="6">
    <location>
        <begin position="89"/>
        <end position="112"/>
    </location>
</feature>
<protein>
    <submittedName>
        <fullName evidence="7">Membrane protein</fullName>
    </submittedName>
</protein>
<feature type="transmembrane region" description="Helical" evidence="6">
    <location>
        <begin position="12"/>
        <end position="31"/>
    </location>
</feature>
<feature type="transmembrane region" description="Helical" evidence="6">
    <location>
        <begin position="159"/>
        <end position="178"/>
    </location>
</feature>
<dbReference type="AlphaFoldDB" id="A0A9W5S2C9"/>
<evidence type="ECO:0000256" key="2">
    <source>
        <dbReference type="ARBA" id="ARBA00022475"/>
    </source>
</evidence>
<gene>
    <name evidence="7" type="ORF">BG53_14160</name>
</gene>
<feature type="transmembrane region" description="Helical" evidence="6">
    <location>
        <begin position="118"/>
        <end position="138"/>
    </location>
</feature>
<keyword evidence="8" id="KW-1185">Reference proteome</keyword>
<dbReference type="Pfam" id="PF01943">
    <property type="entry name" value="Polysacc_synt"/>
    <property type="match status" value="1"/>
</dbReference>
<dbReference type="OrthoDB" id="9775950at2"/>
<feature type="transmembrane region" description="Helical" evidence="6">
    <location>
        <begin position="450"/>
        <end position="470"/>
    </location>
</feature>
<dbReference type="Proteomes" id="UP000053750">
    <property type="component" value="Unassembled WGS sequence"/>
</dbReference>
<evidence type="ECO:0000313" key="7">
    <source>
        <dbReference type="EMBL" id="EXX90091.1"/>
    </source>
</evidence>
<proteinExistence type="predicted"/>
<feature type="transmembrane region" description="Helical" evidence="6">
    <location>
        <begin position="184"/>
        <end position="205"/>
    </location>
</feature>
<feature type="transmembrane region" description="Helical" evidence="6">
    <location>
        <begin position="482"/>
        <end position="509"/>
    </location>
</feature>
<feature type="transmembrane region" description="Helical" evidence="6">
    <location>
        <begin position="236"/>
        <end position="254"/>
    </location>
</feature>
<keyword evidence="4 6" id="KW-1133">Transmembrane helix</keyword>
<evidence type="ECO:0000256" key="1">
    <source>
        <dbReference type="ARBA" id="ARBA00004651"/>
    </source>
</evidence>
<evidence type="ECO:0000313" key="8">
    <source>
        <dbReference type="Proteomes" id="UP000053750"/>
    </source>
</evidence>
<dbReference type="PIRSF" id="PIRSF038958">
    <property type="entry name" value="PG_synth_SpoVB"/>
    <property type="match status" value="1"/>
</dbReference>
<dbReference type="RefSeq" id="WP_036666792.1">
    <property type="nucleotide sequence ID" value="NZ_KK082133.1"/>
</dbReference>
<dbReference type="CDD" id="cd13124">
    <property type="entry name" value="MATE_SpoVB_like"/>
    <property type="match status" value="1"/>
</dbReference>
<feature type="transmembrane region" description="Helical" evidence="6">
    <location>
        <begin position="405"/>
        <end position="430"/>
    </location>
</feature>
<organism evidence="7 8">
    <name type="scientific">Paenibacillus darwinianus</name>
    <dbReference type="NCBI Taxonomy" id="1380763"/>
    <lineage>
        <taxon>Bacteria</taxon>
        <taxon>Bacillati</taxon>
        <taxon>Bacillota</taxon>
        <taxon>Bacilli</taxon>
        <taxon>Bacillales</taxon>
        <taxon>Paenibacillaceae</taxon>
        <taxon>Paenibacillus</taxon>
    </lineage>
</organism>
<comment type="subcellular location">
    <subcellularLocation>
        <location evidence="1">Cell membrane</location>
        <topology evidence="1">Multi-pass membrane protein</topology>
    </subcellularLocation>
</comment>
<dbReference type="PANTHER" id="PTHR30250:SF21">
    <property type="entry name" value="LIPID II FLIPPASE MURJ"/>
    <property type="match status" value="1"/>
</dbReference>
<feature type="transmembrane region" description="Helical" evidence="6">
    <location>
        <begin position="361"/>
        <end position="385"/>
    </location>
</feature>
<dbReference type="InterPro" id="IPR024923">
    <property type="entry name" value="PG_synth_SpoVB"/>
</dbReference>
<evidence type="ECO:0000256" key="6">
    <source>
        <dbReference type="SAM" id="Phobius"/>
    </source>
</evidence>
<dbReference type="EMBL" id="JFHU01000075">
    <property type="protein sequence ID" value="EXX90091.1"/>
    <property type="molecule type" value="Genomic_DNA"/>
</dbReference>
<feature type="transmembrane region" description="Helical" evidence="6">
    <location>
        <begin position="51"/>
        <end position="68"/>
    </location>
</feature>
<dbReference type="GO" id="GO:0005886">
    <property type="term" value="C:plasma membrane"/>
    <property type="evidence" value="ECO:0007669"/>
    <property type="project" value="UniProtKB-SubCell"/>
</dbReference>
<feature type="transmembrane region" description="Helical" evidence="6">
    <location>
        <begin position="295"/>
        <end position="314"/>
    </location>
</feature>
<keyword evidence="5 6" id="KW-0472">Membrane</keyword>
<reference evidence="7 8" key="1">
    <citation type="submission" date="2014-02" db="EMBL/GenBank/DDBJ databases">
        <title>Genome sequence of Paenibacillus darwinianus reveals adaptive mechanisms for survival in Antarctic soils.</title>
        <authorList>
            <person name="Dsouza M."/>
            <person name="Taylor M.W."/>
            <person name="Turner S.J."/>
            <person name="Aislabie J."/>
        </authorList>
    </citation>
    <scope>NUCLEOTIDE SEQUENCE [LARGE SCALE GENOMIC DNA]</scope>
    <source>
        <strain evidence="7 8">CE1</strain>
    </source>
</reference>
<dbReference type="InterPro" id="IPR050833">
    <property type="entry name" value="Poly_Biosynth_Transport"/>
</dbReference>
<comment type="caution">
    <text evidence="7">The sequence shown here is derived from an EMBL/GenBank/DDBJ whole genome shotgun (WGS) entry which is preliminary data.</text>
</comment>
<sequence>MSLKKDSLIKGTIILAAAALIARVLGIFQRVPLDYMLTDAGGAYFTTANNIYLLLLVVATGGIPSAISKMVSERYAQGKAGEAHEIYRAAIFFGIFTGILVSGLLYLAAPFIAEKPGAVASIRAIAPALLLFPVIAMMRGYFQGRQFMTAGGISQIVEQILRVVAGVGIAVVLLQWGYEDEWVAAAAASGSVFGSVGAFLIMLGYGIKLRRADASADLVSAKPAVKGKLGGTYRQIFRLSVPIALTAMTVQFFYTFDSQFFYSLTQAAYVSSAEADSAFNALGIKAQAIAGIPPILAIALSQSVIPVISSAYAVGNLDEVRRQTSLVMRIVLFTGVPAALVLTVAAPSVTGLIYTPGGSGVVAALTAGTIFQITMLTTNSILFGLDKARQAMYHTATGMLIKAGLSVALGPFLGVYGLIAASTVSFILITWWNVATVRKTVAVNVLGSRWIPYLGAVALTAAAGRAVDMAGLRLLEPLPYKLACFITAAAAGTVIGMVYLALLVMLGVVRREDAASFPGPLRKLFTWLLRMRSDKRDKASM</sequence>
<keyword evidence="3 6" id="KW-0812">Transmembrane</keyword>
<feature type="transmembrane region" description="Helical" evidence="6">
    <location>
        <begin position="326"/>
        <end position="349"/>
    </location>
</feature>
<name>A0A9W5S2C9_9BACL</name>
<dbReference type="PANTHER" id="PTHR30250">
    <property type="entry name" value="PST FAMILY PREDICTED COLANIC ACID TRANSPORTER"/>
    <property type="match status" value="1"/>
</dbReference>
<dbReference type="InterPro" id="IPR002797">
    <property type="entry name" value="Polysacc_synth"/>
</dbReference>
<keyword evidence="2" id="KW-1003">Cell membrane</keyword>
<evidence type="ECO:0000256" key="5">
    <source>
        <dbReference type="ARBA" id="ARBA00023136"/>
    </source>
</evidence>